<evidence type="ECO:0000256" key="1">
    <source>
        <dbReference type="RuleBase" id="RU003767"/>
    </source>
</evidence>
<dbReference type="Proteomes" id="UP001632038">
    <property type="component" value="Unassembled WGS sequence"/>
</dbReference>
<reference evidence="4" key="1">
    <citation type="journal article" date="2024" name="IScience">
        <title>Strigolactones Initiate the Formation of Haustorium-like Structures in Castilleja.</title>
        <authorList>
            <person name="Buerger M."/>
            <person name="Peterson D."/>
            <person name="Chory J."/>
        </authorList>
    </citation>
    <scope>NUCLEOTIDE SEQUENCE [LARGE SCALE GENOMIC DNA]</scope>
</reference>
<dbReference type="PRINTS" id="PR00620">
    <property type="entry name" value="HISTONEH2A"/>
</dbReference>
<comment type="subcellular location">
    <subcellularLocation>
        <location evidence="1">Nucleus</location>
    </subcellularLocation>
</comment>
<keyword evidence="1" id="KW-0158">Chromosome</keyword>
<dbReference type="SMART" id="SM00414">
    <property type="entry name" value="H2A"/>
    <property type="match status" value="1"/>
</dbReference>
<dbReference type="CDD" id="cd00074">
    <property type="entry name" value="HFD_H2A"/>
    <property type="match status" value="1"/>
</dbReference>
<dbReference type="AlphaFoldDB" id="A0ABD3E4C9"/>
<comment type="caution">
    <text evidence="3">The sequence shown here is derived from an EMBL/GenBank/DDBJ whole genome shotgun (WGS) entry which is preliminary data.</text>
</comment>
<organism evidence="3 4">
    <name type="scientific">Castilleja foliolosa</name>
    <dbReference type="NCBI Taxonomy" id="1961234"/>
    <lineage>
        <taxon>Eukaryota</taxon>
        <taxon>Viridiplantae</taxon>
        <taxon>Streptophyta</taxon>
        <taxon>Embryophyta</taxon>
        <taxon>Tracheophyta</taxon>
        <taxon>Spermatophyta</taxon>
        <taxon>Magnoliopsida</taxon>
        <taxon>eudicotyledons</taxon>
        <taxon>Gunneridae</taxon>
        <taxon>Pentapetalae</taxon>
        <taxon>asterids</taxon>
        <taxon>lamiids</taxon>
        <taxon>Lamiales</taxon>
        <taxon>Orobanchaceae</taxon>
        <taxon>Pedicularideae</taxon>
        <taxon>Castillejinae</taxon>
        <taxon>Castilleja</taxon>
    </lineage>
</organism>
<dbReference type="InterPro" id="IPR007125">
    <property type="entry name" value="H2A/H2B/H3"/>
</dbReference>
<comment type="similarity">
    <text evidence="1">Belongs to the histone H2A family.</text>
</comment>
<dbReference type="PANTHER" id="PTHR23430">
    <property type="entry name" value="HISTONE H2A"/>
    <property type="match status" value="1"/>
</dbReference>
<accession>A0ABD3E4C9</accession>
<dbReference type="GO" id="GO:0000786">
    <property type="term" value="C:nucleosome"/>
    <property type="evidence" value="ECO:0007669"/>
    <property type="project" value="UniProtKB-KW"/>
</dbReference>
<dbReference type="GO" id="GO:0003677">
    <property type="term" value="F:DNA binding"/>
    <property type="evidence" value="ECO:0007669"/>
    <property type="project" value="UniProtKB-KW"/>
</dbReference>
<keyword evidence="1" id="KW-0539">Nucleus</keyword>
<evidence type="ECO:0000313" key="4">
    <source>
        <dbReference type="Proteomes" id="UP001632038"/>
    </source>
</evidence>
<keyword evidence="1" id="KW-0238">DNA-binding</keyword>
<keyword evidence="1" id="KW-0544">Nucleosome core</keyword>
<sequence>MSSTGASSSKKRKSTRSISRISKAELTFPVDRVNKLLKKGKYANRVYTADSVYLTAVLEYLASEVLRLAGDKLVKNKEKRIEPKHIKQACPYGELKQLILNVTIPNADLSLRNGETA</sequence>
<dbReference type="InterPro" id="IPR009072">
    <property type="entry name" value="Histone-fold"/>
</dbReference>
<dbReference type="SUPFAM" id="SSF47113">
    <property type="entry name" value="Histone-fold"/>
    <property type="match status" value="1"/>
</dbReference>
<proteinExistence type="inferred from homology"/>
<dbReference type="Pfam" id="PF00125">
    <property type="entry name" value="Histone"/>
    <property type="match status" value="1"/>
</dbReference>
<dbReference type="EMBL" id="JAVIJP010000009">
    <property type="protein sequence ID" value="KAL3647929.1"/>
    <property type="molecule type" value="Genomic_DNA"/>
</dbReference>
<gene>
    <name evidence="3" type="primary">H2AFB1</name>
    <name evidence="3" type="ORF">CASFOL_008897</name>
</gene>
<comment type="subunit">
    <text evidence="1">The nucleosome is a histone octamer containing two molecules each of H2A, H2B, H3 and H4 assembled in one H3-H4 heterotetramer and two H2A-H2B heterodimers. The octamer wraps approximately 147 bp of DNA.</text>
</comment>
<feature type="domain" description="Core Histone H2A/H2B/H3" evidence="2">
    <location>
        <begin position="8"/>
        <end position="89"/>
    </location>
</feature>
<keyword evidence="4" id="KW-1185">Reference proteome</keyword>
<evidence type="ECO:0000259" key="2">
    <source>
        <dbReference type="Pfam" id="PF00125"/>
    </source>
</evidence>
<dbReference type="Gene3D" id="1.10.20.10">
    <property type="entry name" value="Histone, subunit A"/>
    <property type="match status" value="1"/>
</dbReference>
<evidence type="ECO:0000313" key="3">
    <source>
        <dbReference type="EMBL" id="KAL3647929.1"/>
    </source>
</evidence>
<dbReference type="InterPro" id="IPR002119">
    <property type="entry name" value="Histone_H2A"/>
</dbReference>
<protein>
    <recommendedName>
        <fullName evidence="1">Histone H2A</fullName>
    </recommendedName>
</protein>
<dbReference type="GO" id="GO:0005634">
    <property type="term" value="C:nucleus"/>
    <property type="evidence" value="ECO:0007669"/>
    <property type="project" value="UniProtKB-SubCell"/>
</dbReference>
<name>A0ABD3E4C9_9LAMI</name>